<reference evidence="1" key="1">
    <citation type="submission" date="2006-06" db="EMBL/GenBank/DDBJ databases">
        <title>Complete sequence of chromosome of Chelativorans sp. BNC1.</title>
        <authorList>
            <consortium name="US DOE Joint Genome Institute"/>
            <person name="Copeland A."/>
            <person name="Lucas S."/>
            <person name="Lapidus A."/>
            <person name="Barry K."/>
            <person name="Detter J.C."/>
            <person name="Glavina del Rio T."/>
            <person name="Hammon N."/>
            <person name="Israni S."/>
            <person name="Dalin E."/>
            <person name="Tice H."/>
            <person name="Pitluck S."/>
            <person name="Chertkov O."/>
            <person name="Brettin T."/>
            <person name="Bruce D."/>
            <person name="Han C."/>
            <person name="Tapia R."/>
            <person name="Gilna P."/>
            <person name="Schmutz J."/>
            <person name="Larimer F."/>
            <person name="Land M."/>
            <person name="Hauser L."/>
            <person name="Kyrpides N."/>
            <person name="Mikhailova N."/>
            <person name="Richardson P."/>
        </authorList>
    </citation>
    <scope>NUCLEOTIDE SEQUENCE</scope>
    <source>
        <strain evidence="1">BNC1</strain>
    </source>
</reference>
<dbReference type="HOGENOM" id="CLU_2685282_0_0_5"/>
<name>Q11IY9_CHESB</name>
<dbReference type="STRING" id="266779.Meso_1240"/>
<dbReference type="eggNOG" id="ENOG5031BVT">
    <property type="taxonomic scope" value="Bacteria"/>
</dbReference>
<evidence type="ECO:0000313" key="1">
    <source>
        <dbReference type="EMBL" id="ABG62636.1"/>
    </source>
</evidence>
<protein>
    <submittedName>
        <fullName evidence="1">Uncharacterized protein</fullName>
    </submittedName>
</protein>
<accession>Q11IY9</accession>
<sequence length="82" mass="9780">MWQRIRDFFRDSETLAWARLQMILGVLLEVITTVDPYLFAPVFGDYFPWFLVANGLITEYLRRRRADDLKPRHREPDYSGAS</sequence>
<dbReference type="KEGG" id="mes:Meso_1240"/>
<dbReference type="OrthoDB" id="8243998at2"/>
<dbReference type="EMBL" id="CP000390">
    <property type="protein sequence ID" value="ABG62636.1"/>
    <property type="molecule type" value="Genomic_DNA"/>
</dbReference>
<gene>
    <name evidence="1" type="ordered locus">Meso_1240</name>
</gene>
<dbReference type="AlphaFoldDB" id="Q11IY9"/>
<organism evidence="1">
    <name type="scientific">Chelativorans sp. (strain BNC1)</name>
    <dbReference type="NCBI Taxonomy" id="266779"/>
    <lineage>
        <taxon>Bacteria</taxon>
        <taxon>Pseudomonadati</taxon>
        <taxon>Pseudomonadota</taxon>
        <taxon>Alphaproteobacteria</taxon>
        <taxon>Hyphomicrobiales</taxon>
        <taxon>Phyllobacteriaceae</taxon>
        <taxon>Chelativorans</taxon>
    </lineage>
</organism>
<proteinExistence type="predicted"/>